<dbReference type="EMBL" id="RCHT01000022">
    <property type="protein sequence ID" value="RLL09115.1"/>
    <property type="molecule type" value="Genomic_DNA"/>
</dbReference>
<evidence type="ECO:0000313" key="3">
    <source>
        <dbReference type="Proteomes" id="UP000276301"/>
    </source>
</evidence>
<evidence type="ECO:0000259" key="1">
    <source>
        <dbReference type="PROSITE" id="PS51186"/>
    </source>
</evidence>
<organism evidence="2 3">
    <name type="scientific">Anaerotruncus massiliensis</name>
    <name type="common">ex Liu et al. 2021</name>
    <dbReference type="NCBI Taxonomy" id="2321404"/>
    <lineage>
        <taxon>Bacteria</taxon>
        <taxon>Bacillati</taxon>
        <taxon>Bacillota</taxon>
        <taxon>Clostridia</taxon>
        <taxon>Eubacteriales</taxon>
        <taxon>Oscillospiraceae</taxon>
        <taxon>Anaerotruncus</taxon>
    </lineage>
</organism>
<name>A0A498CTF6_9FIRM</name>
<dbReference type="PROSITE" id="PS51186">
    <property type="entry name" value="GNAT"/>
    <property type="match status" value="1"/>
</dbReference>
<accession>A0A498CTF6</accession>
<keyword evidence="2" id="KW-0808">Transferase</keyword>
<evidence type="ECO:0000313" key="2">
    <source>
        <dbReference type="EMBL" id="RLL09115.1"/>
    </source>
</evidence>
<dbReference type="InterPro" id="IPR000182">
    <property type="entry name" value="GNAT_dom"/>
</dbReference>
<dbReference type="CDD" id="cd04301">
    <property type="entry name" value="NAT_SF"/>
    <property type="match status" value="1"/>
</dbReference>
<comment type="caution">
    <text evidence="2">The sequence shown here is derived from an EMBL/GenBank/DDBJ whole genome shotgun (WGS) entry which is preliminary data.</text>
</comment>
<feature type="domain" description="N-acetyltransferase" evidence="1">
    <location>
        <begin position="1"/>
        <end position="142"/>
    </location>
</feature>
<reference evidence="2 3" key="1">
    <citation type="submission" date="2018-10" db="EMBL/GenBank/DDBJ databases">
        <title>Anaerotruncus faecis sp. nov., isolated from human feces.</title>
        <authorList>
            <person name="Wang Y.-J."/>
        </authorList>
    </citation>
    <scope>NUCLEOTIDE SEQUENCE [LARGE SCALE GENOMIC DNA]</scope>
    <source>
        <strain evidence="2 3">22A2-44</strain>
    </source>
</reference>
<keyword evidence="3" id="KW-1185">Reference proteome</keyword>
<sequence>MEIRFFDGTDNLSDALWVRDEVFTKEQGFTIPDEDEFDAVSRHMVVYREGRPAATGRVYCDADGETFHIGRIAVCKAFRGEQLGRLLMERLEAVAREGGAKKIVVGAQLYAIPFYEKCGYRPTGERFFEEFCEHETLVKEFS</sequence>
<proteinExistence type="predicted"/>
<dbReference type="InterPro" id="IPR039143">
    <property type="entry name" value="GNPNAT1-like"/>
</dbReference>
<dbReference type="GO" id="GO:0004343">
    <property type="term" value="F:glucosamine 6-phosphate N-acetyltransferase activity"/>
    <property type="evidence" value="ECO:0007669"/>
    <property type="project" value="TreeGrafter"/>
</dbReference>
<dbReference type="SUPFAM" id="SSF55729">
    <property type="entry name" value="Acyl-CoA N-acyltransferases (Nat)"/>
    <property type="match status" value="1"/>
</dbReference>
<dbReference type="Proteomes" id="UP000276301">
    <property type="component" value="Unassembled WGS sequence"/>
</dbReference>
<protein>
    <submittedName>
        <fullName evidence="2">GNAT family N-acetyltransferase</fullName>
    </submittedName>
</protein>
<dbReference type="Pfam" id="PF13673">
    <property type="entry name" value="Acetyltransf_10"/>
    <property type="match status" value="1"/>
</dbReference>
<dbReference type="Gene3D" id="3.40.630.30">
    <property type="match status" value="1"/>
</dbReference>
<dbReference type="RefSeq" id="WP_121587249.1">
    <property type="nucleotide sequence ID" value="NZ_RCHT01000022.1"/>
</dbReference>
<gene>
    <name evidence="2" type="ORF">D4A47_10605</name>
</gene>
<dbReference type="AlphaFoldDB" id="A0A498CTF6"/>
<dbReference type="PANTHER" id="PTHR13355">
    <property type="entry name" value="GLUCOSAMINE 6-PHOSPHATE N-ACETYLTRANSFERASE"/>
    <property type="match status" value="1"/>
</dbReference>
<dbReference type="InterPro" id="IPR016181">
    <property type="entry name" value="Acyl_CoA_acyltransferase"/>
</dbReference>
<dbReference type="PANTHER" id="PTHR13355:SF11">
    <property type="entry name" value="GLUCOSAMINE 6-PHOSPHATE N-ACETYLTRANSFERASE"/>
    <property type="match status" value="1"/>
</dbReference>